<keyword evidence="2" id="KW-1185">Reference proteome</keyword>
<proteinExistence type="predicted"/>
<evidence type="ECO:0000313" key="1">
    <source>
        <dbReference type="EMBL" id="MCI75458.1"/>
    </source>
</evidence>
<accession>A0A392URH5</accession>
<organism evidence="1 2">
    <name type="scientific">Trifolium medium</name>
    <dbReference type="NCBI Taxonomy" id="97028"/>
    <lineage>
        <taxon>Eukaryota</taxon>
        <taxon>Viridiplantae</taxon>
        <taxon>Streptophyta</taxon>
        <taxon>Embryophyta</taxon>
        <taxon>Tracheophyta</taxon>
        <taxon>Spermatophyta</taxon>
        <taxon>Magnoliopsida</taxon>
        <taxon>eudicotyledons</taxon>
        <taxon>Gunneridae</taxon>
        <taxon>Pentapetalae</taxon>
        <taxon>rosids</taxon>
        <taxon>fabids</taxon>
        <taxon>Fabales</taxon>
        <taxon>Fabaceae</taxon>
        <taxon>Papilionoideae</taxon>
        <taxon>50 kb inversion clade</taxon>
        <taxon>NPAAA clade</taxon>
        <taxon>Hologalegina</taxon>
        <taxon>IRL clade</taxon>
        <taxon>Trifolieae</taxon>
        <taxon>Trifolium</taxon>
    </lineage>
</organism>
<dbReference type="Gene3D" id="3.30.70.270">
    <property type="match status" value="1"/>
</dbReference>
<dbReference type="Proteomes" id="UP000265520">
    <property type="component" value="Unassembled WGS sequence"/>
</dbReference>
<dbReference type="PANTHER" id="PTHR33064">
    <property type="entry name" value="POL PROTEIN"/>
    <property type="match status" value="1"/>
</dbReference>
<feature type="non-terminal residue" evidence="1">
    <location>
        <position position="63"/>
    </location>
</feature>
<dbReference type="PANTHER" id="PTHR33064:SF37">
    <property type="entry name" value="RIBONUCLEASE H"/>
    <property type="match status" value="1"/>
</dbReference>
<reference evidence="1 2" key="1">
    <citation type="journal article" date="2018" name="Front. Plant Sci.">
        <title>Red Clover (Trifolium pratense) and Zigzag Clover (T. medium) - A Picture of Genomic Similarities and Differences.</title>
        <authorList>
            <person name="Dluhosova J."/>
            <person name="Istvanek J."/>
            <person name="Nedelnik J."/>
            <person name="Repkova J."/>
        </authorList>
    </citation>
    <scope>NUCLEOTIDE SEQUENCE [LARGE SCALE GENOMIC DNA]</scope>
    <source>
        <strain evidence="2">cv. 10/8</strain>
        <tissue evidence="1">Leaf</tissue>
    </source>
</reference>
<protein>
    <submittedName>
        <fullName evidence="1">Retrotransposon protein</fullName>
    </submittedName>
</protein>
<dbReference type="InterPro" id="IPR051320">
    <property type="entry name" value="Viral_Replic_Matur_Polypro"/>
</dbReference>
<comment type="caution">
    <text evidence="1">The sequence shown here is derived from an EMBL/GenBank/DDBJ whole genome shotgun (WGS) entry which is preliminary data.</text>
</comment>
<name>A0A392URH5_9FABA</name>
<dbReference type="EMBL" id="LXQA010883267">
    <property type="protein sequence ID" value="MCI75458.1"/>
    <property type="molecule type" value="Genomic_DNA"/>
</dbReference>
<evidence type="ECO:0000313" key="2">
    <source>
        <dbReference type="Proteomes" id="UP000265520"/>
    </source>
</evidence>
<sequence length="63" mass="7197">MEKVNFLCHVILREGIAVDPAKIDIVLSWKQPQTVTDVRSFVDLAGYYRRFIEGFAKIVAPMT</sequence>
<dbReference type="SUPFAM" id="SSF56672">
    <property type="entry name" value="DNA/RNA polymerases"/>
    <property type="match status" value="1"/>
</dbReference>
<dbReference type="InterPro" id="IPR043128">
    <property type="entry name" value="Rev_trsase/Diguanyl_cyclase"/>
</dbReference>
<dbReference type="AlphaFoldDB" id="A0A392URH5"/>
<dbReference type="InterPro" id="IPR043502">
    <property type="entry name" value="DNA/RNA_pol_sf"/>
</dbReference>